<protein>
    <submittedName>
        <fullName evidence="1">Uncharacterized protein</fullName>
    </submittedName>
</protein>
<name>A0A485MXW7_LYNPA</name>
<proteinExistence type="predicted"/>
<gene>
    <name evidence="1" type="ORF">LYPA_23C016592</name>
</gene>
<organism evidence="1 2">
    <name type="scientific">Lynx pardinus</name>
    <name type="common">Iberian lynx</name>
    <name type="synonym">Felis pardina</name>
    <dbReference type="NCBI Taxonomy" id="191816"/>
    <lineage>
        <taxon>Eukaryota</taxon>
        <taxon>Metazoa</taxon>
        <taxon>Chordata</taxon>
        <taxon>Craniata</taxon>
        <taxon>Vertebrata</taxon>
        <taxon>Euteleostomi</taxon>
        <taxon>Mammalia</taxon>
        <taxon>Eutheria</taxon>
        <taxon>Laurasiatheria</taxon>
        <taxon>Carnivora</taxon>
        <taxon>Feliformia</taxon>
        <taxon>Felidae</taxon>
        <taxon>Felinae</taxon>
        <taxon>Lynx</taxon>
    </lineage>
</organism>
<feature type="non-terminal residue" evidence="1">
    <location>
        <position position="1"/>
    </location>
</feature>
<reference evidence="1 2" key="1">
    <citation type="submission" date="2019-01" db="EMBL/GenBank/DDBJ databases">
        <authorList>
            <person name="Alioto T."/>
            <person name="Alioto T."/>
        </authorList>
    </citation>
    <scope>NUCLEOTIDE SEQUENCE [LARGE SCALE GENOMIC DNA]</scope>
</reference>
<sequence length="72" mass="8167">VPSVWRVAGPWPLVCPTPSISVRYSFDIFAVRPRPHPQTFRRDMLLSCPPLSGSILIWRNALTISVKEHLSL</sequence>
<dbReference type="Proteomes" id="UP000386466">
    <property type="component" value="Unassembled WGS sequence"/>
</dbReference>
<evidence type="ECO:0000313" key="1">
    <source>
        <dbReference type="EMBL" id="VFV24616.1"/>
    </source>
</evidence>
<feature type="non-terminal residue" evidence="1">
    <location>
        <position position="72"/>
    </location>
</feature>
<dbReference type="AlphaFoldDB" id="A0A485MXW7"/>
<accession>A0A485MXW7</accession>
<dbReference type="EMBL" id="CAAGRJ010006682">
    <property type="protein sequence ID" value="VFV24616.1"/>
    <property type="molecule type" value="Genomic_DNA"/>
</dbReference>
<evidence type="ECO:0000313" key="2">
    <source>
        <dbReference type="Proteomes" id="UP000386466"/>
    </source>
</evidence>
<keyword evidence="2" id="KW-1185">Reference proteome</keyword>